<evidence type="ECO:0000256" key="4">
    <source>
        <dbReference type="ARBA" id="ARBA00022833"/>
    </source>
</evidence>
<evidence type="ECO:0000313" key="8">
    <source>
        <dbReference type="Proteomes" id="UP000054097"/>
    </source>
</evidence>
<dbReference type="SUPFAM" id="SSF53098">
    <property type="entry name" value="Ribonuclease H-like"/>
    <property type="match status" value="1"/>
</dbReference>
<evidence type="ECO:0000256" key="5">
    <source>
        <dbReference type="ARBA" id="ARBA00023242"/>
    </source>
</evidence>
<evidence type="ECO:0000313" key="7">
    <source>
        <dbReference type="EMBL" id="KIM21426.1"/>
    </source>
</evidence>
<sequence>TMDNATNNDTAVEGVARHLSRRGVTFDHHQQRLRCFSHVLNLAAQDVLSALPSPQDFDLCHVHDNVLKGMWREARDDATYMRALQSDLVARGQEISEDMFSEGDILALSNIRDLLSFFNAVQETLACEKTPTLPFVIPLYEQLLSLLKELRQKLPRLMHAIYAGIKKLEKYREECRKSDLYILAMVLNPNVKFQWIKETWEPSEAEVAKSTILKAVSKRTNIVQMAMHSPPPQPTVRSISASNPSRAILSERNINRNVKSLSTLAAKFQLRDNTPQADDPPAVGFGSSSASRFPRLFQLSMTILAVPATSVPSERVFSSSGRTDTAARNRLSPELMEALQILKFNRRNNVLDFGSAIRED</sequence>
<reference evidence="8" key="2">
    <citation type="submission" date="2015-01" db="EMBL/GenBank/DDBJ databases">
        <title>Evolutionary Origins and Diversification of the Mycorrhizal Mutualists.</title>
        <authorList>
            <consortium name="DOE Joint Genome Institute"/>
            <consortium name="Mycorrhizal Genomics Consortium"/>
            <person name="Kohler A."/>
            <person name="Kuo A."/>
            <person name="Nagy L.G."/>
            <person name="Floudas D."/>
            <person name="Copeland A."/>
            <person name="Barry K.W."/>
            <person name="Cichocki N."/>
            <person name="Veneault-Fourrey C."/>
            <person name="LaButti K."/>
            <person name="Lindquist E.A."/>
            <person name="Lipzen A."/>
            <person name="Lundell T."/>
            <person name="Morin E."/>
            <person name="Murat C."/>
            <person name="Riley R."/>
            <person name="Ohm R."/>
            <person name="Sun H."/>
            <person name="Tunlid A."/>
            <person name="Henrissat B."/>
            <person name="Grigoriev I.V."/>
            <person name="Hibbett D.S."/>
            <person name="Martin F."/>
        </authorList>
    </citation>
    <scope>NUCLEOTIDE SEQUENCE [LARGE SCALE GENOMIC DNA]</scope>
    <source>
        <strain evidence="8">MAFF 305830</strain>
    </source>
</reference>
<organism evidence="7 8">
    <name type="scientific">Serendipita vermifera MAFF 305830</name>
    <dbReference type="NCBI Taxonomy" id="933852"/>
    <lineage>
        <taxon>Eukaryota</taxon>
        <taxon>Fungi</taxon>
        <taxon>Dikarya</taxon>
        <taxon>Basidiomycota</taxon>
        <taxon>Agaricomycotina</taxon>
        <taxon>Agaricomycetes</taxon>
        <taxon>Sebacinales</taxon>
        <taxon>Serendipitaceae</taxon>
        <taxon>Serendipita</taxon>
    </lineage>
</organism>
<keyword evidence="4" id="KW-0862">Zinc</keyword>
<dbReference type="PANTHER" id="PTHR46481:SF10">
    <property type="entry name" value="ZINC FINGER BED DOMAIN-CONTAINING PROTEIN 39"/>
    <property type="match status" value="1"/>
</dbReference>
<dbReference type="HOGENOM" id="CLU_009123_6_3_1"/>
<gene>
    <name evidence="7" type="ORF">M408DRAFT_33590</name>
</gene>
<evidence type="ECO:0000256" key="2">
    <source>
        <dbReference type="ARBA" id="ARBA00022723"/>
    </source>
</evidence>
<dbReference type="OrthoDB" id="2790258at2759"/>
<dbReference type="InterPro" id="IPR052035">
    <property type="entry name" value="ZnF_BED_domain_contain"/>
</dbReference>
<dbReference type="PANTHER" id="PTHR46481">
    <property type="entry name" value="ZINC FINGER BED DOMAIN-CONTAINING PROTEIN 4"/>
    <property type="match status" value="1"/>
</dbReference>
<dbReference type="Pfam" id="PF05699">
    <property type="entry name" value="Dimer_Tnp_hAT"/>
    <property type="match status" value="1"/>
</dbReference>
<dbReference type="InterPro" id="IPR008906">
    <property type="entry name" value="HATC_C_dom"/>
</dbReference>
<keyword evidence="8" id="KW-1185">Reference proteome</keyword>
<dbReference type="InterPro" id="IPR012337">
    <property type="entry name" value="RNaseH-like_sf"/>
</dbReference>
<dbReference type="Proteomes" id="UP000054097">
    <property type="component" value="Unassembled WGS sequence"/>
</dbReference>
<keyword evidence="3" id="KW-0863">Zinc-finger</keyword>
<protein>
    <recommendedName>
        <fullName evidence="6">HAT C-terminal dimerisation domain-containing protein</fullName>
    </recommendedName>
</protein>
<feature type="domain" description="HAT C-terminal dimerisation" evidence="6">
    <location>
        <begin position="288"/>
        <end position="344"/>
    </location>
</feature>
<dbReference type="STRING" id="933852.A0A0C3AQ84"/>
<evidence type="ECO:0000259" key="6">
    <source>
        <dbReference type="Pfam" id="PF05699"/>
    </source>
</evidence>
<evidence type="ECO:0000256" key="3">
    <source>
        <dbReference type="ARBA" id="ARBA00022771"/>
    </source>
</evidence>
<dbReference type="GO" id="GO:0005634">
    <property type="term" value="C:nucleus"/>
    <property type="evidence" value="ECO:0007669"/>
    <property type="project" value="UniProtKB-SubCell"/>
</dbReference>
<comment type="subcellular location">
    <subcellularLocation>
        <location evidence="1">Nucleus</location>
    </subcellularLocation>
</comment>
<proteinExistence type="predicted"/>
<name>A0A0C3AQ84_SERVB</name>
<dbReference type="GO" id="GO:0046983">
    <property type="term" value="F:protein dimerization activity"/>
    <property type="evidence" value="ECO:0007669"/>
    <property type="project" value="InterPro"/>
</dbReference>
<dbReference type="AlphaFoldDB" id="A0A0C3AQ84"/>
<reference evidence="7 8" key="1">
    <citation type="submission" date="2014-04" db="EMBL/GenBank/DDBJ databases">
        <authorList>
            <consortium name="DOE Joint Genome Institute"/>
            <person name="Kuo A."/>
            <person name="Zuccaro A."/>
            <person name="Kohler A."/>
            <person name="Nagy L.G."/>
            <person name="Floudas D."/>
            <person name="Copeland A."/>
            <person name="Barry K.W."/>
            <person name="Cichocki N."/>
            <person name="Veneault-Fourrey C."/>
            <person name="LaButti K."/>
            <person name="Lindquist E.A."/>
            <person name="Lipzen A."/>
            <person name="Lundell T."/>
            <person name="Morin E."/>
            <person name="Murat C."/>
            <person name="Sun H."/>
            <person name="Tunlid A."/>
            <person name="Henrissat B."/>
            <person name="Grigoriev I.V."/>
            <person name="Hibbett D.S."/>
            <person name="Martin F."/>
            <person name="Nordberg H.P."/>
            <person name="Cantor M.N."/>
            <person name="Hua S.X."/>
        </authorList>
    </citation>
    <scope>NUCLEOTIDE SEQUENCE [LARGE SCALE GENOMIC DNA]</scope>
    <source>
        <strain evidence="7 8">MAFF 305830</strain>
    </source>
</reference>
<feature type="non-terminal residue" evidence="7">
    <location>
        <position position="1"/>
    </location>
</feature>
<feature type="non-terminal residue" evidence="7">
    <location>
        <position position="360"/>
    </location>
</feature>
<dbReference type="GO" id="GO:0008270">
    <property type="term" value="F:zinc ion binding"/>
    <property type="evidence" value="ECO:0007669"/>
    <property type="project" value="UniProtKB-KW"/>
</dbReference>
<dbReference type="EMBL" id="KN824383">
    <property type="protein sequence ID" value="KIM21426.1"/>
    <property type="molecule type" value="Genomic_DNA"/>
</dbReference>
<accession>A0A0C3AQ84</accession>
<evidence type="ECO:0000256" key="1">
    <source>
        <dbReference type="ARBA" id="ARBA00004123"/>
    </source>
</evidence>
<keyword evidence="5" id="KW-0539">Nucleus</keyword>
<keyword evidence="2" id="KW-0479">Metal-binding</keyword>